<dbReference type="InterPro" id="IPR006047">
    <property type="entry name" value="GH13_cat_dom"/>
</dbReference>
<dbReference type="GO" id="GO:0030980">
    <property type="term" value="P:alpha-glucan catabolic process"/>
    <property type="evidence" value="ECO:0007669"/>
    <property type="project" value="TreeGrafter"/>
</dbReference>
<dbReference type="EMBL" id="QFQP01000005">
    <property type="protein sequence ID" value="PZR15503.1"/>
    <property type="molecule type" value="Genomic_DNA"/>
</dbReference>
<keyword evidence="1" id="KW-0175">Coiled coil</keyword>
<dbReference type="Proteomes" id="UP000249061">
    <property type="component" value="Unassembled WGS sequence"/>
</dbReference>
<organism evidence="3 4">
    <name type="scientific">Archangium gephyra</name>
    <dbReference type="NCBI Taxonomy" id="48"/>
    <lineage>
        <taxon>Bacteria</taxon>
        <taxon>Pseudomonadati</taxon>
        <taxon>Myxococcota</taxon>
        <taxon>Myxococcia</taxon>
        <taxon>Myxococcales</taxon>
        <taxon>Cystobacterineae</taxon>
        <taxon>Archangiaceae</taxon>
        <taxon>Archangium</taxon>
    </lineage>
</organism>
<evidence type="ECO:0000259" key="2">
    <source>
        <dbReference type="SMART" id="SM00642"/>
    </source>
</evidence>
<feature type="domain" description="Glycosyl hydrolase family 13 catalytic" evidence="2">
    <location>
        <begin position="20"/>
        <end position="506"/>
    </location>
</feature>
<feature type="coiled-coil region" evidence="1">
    <location>
        <begin position="414"/>
        <end position="441"/>
    </location>
</feature>
<dbReference type="InterPro" id="IPR012767">
    <property type="entry name" value="Trehalose_TreY"/>
</dbReference>
<evidence type="ECO:0000256" key="1">
    <source>
        <dbReference type="SAM" id="Coils"/>
    </source>
</evidence>
<dbReference type="InterPro" id="IPR017853">
    <property type="entry name" value="GH"/>
</dbReference>
<dbReference type="Pfam" id="PF00128">
    <property type="entry name" value="Alpha-amylase"/>
    <property type="match status" value="1"/>
</dbReference>
<dbReference type="Gene3D" id="3.20.20.80">
    <property type="entry name" value="Glycosidases"/>
    <property type="match status" value="3"/>
</dbReference>
<dbReference type="NCBIfam" id="TIGR02401">
    <property type="entry name" value="trehalose_TreY"/>
    <property type="match status" value="1"/>
</dbReference>
<dbReference type="AlphaFoldDB" id="A0A2W5TQ61"/>
<sequence length="823" mass="92863">MTERPLRATYRLQLNADFTFADAAKQVAWLARLGISHLYLSPVFEAAKGSTHGYDVVDHTKLSTVLGGRAGFDALVTTAHAHGLGIILDIVPNHMSIADARNAWWWDVLENGPASHFAFVFDVDWTPPEQQLANTVLLPVLGDHYARVLERRELKLERDGARFVIAYFDHRWPVAPRALGSMLKRLSSLSERLAFIADGLAELPQSSLTDHLSVERRHRDKDVLFELLGELLEQHAPLAKAVDDALAALSDDTTAFSEFLDRQNYRLAFWRTAERELDYRRFFDIATLVGLRMEDPRVFAASHGLIRELISTGAIDGVRVDHVDGLADPAEYLQRLRALVGGASIHVEKILGFDETLRPWPVEGTTGYEHAAEVTQLFLPPEAEDVLTRRERAARGDERTFEELAAEARKQVLVELLAADVNRLTATLVELRERHAELRDYSRHQMHHALRALVAAFPVYRSYVAPTRGEITDEDRALIGHAIEETKKSEVEGELVDFIGRILRLEKKGELEGTFVRRFQQLTAPAMAKGVEDTTFYRSTRLLALNEVGGSPEHFGLSVDAFHELQREADANWPRRLLSSSTHDTKRSEDVRARLVAMAWHANELPPMLEGDIDGPTRELVLQTFIGAAPIGEDRLWPAVEKSIREAKVHTSWTKPNAEYEAKVKAFVHSFDARPLQAFVKRIEHTARGISLAWTALKLTLPGVPDFYQGTELWNFALVDPDNRRPVDYALRARSLEAPAPPLREDELGLTRLTLIRRLLTLRRERPQLFTGYEPIQSDAFTFSRGNGGLIVSVKHRPDVAHFTPGNAREFFSSELVRIFTRD</sequence>
<dbReference type="PANTHER" id="PTHR10357">
    <property type="entry name" value="ALPHA-AMYLASE FAMILY MEMBER"/>
    <property type="match status" value="1"/>
</dbReference>
<accession>A0A2W5TQ61</accession>
<dbReference type="PANTHER" id="PTHR10357:SF216">
    <property type="entry name" value="MALTOOLIGOSYL TREHALOSE SYNTHASE-RELATED"/>
    <property type="match status" value="1"/>
</dbReference>
<dbReference type="SUPFAM" id="SSF51445">
    <property type="entry name" value="(Trans)glycosidases"/>
    <property type="match status" value="1"/>
</dbReference>
<evidence type="ECO:0000313" key="4">
    <source>
        <dbReference type="Proteomes" id="UP000249061"/>
    </source>
</evidence>
<comment type="caution">
    <text evidence="3">The sequence shown here is derived from an EMBL/GenBank/DDBJ whole genome shotgun (WGS) entry which is preliminary data.</text>
</comment>
<proteinExistence type="predicted"/>
<gene>
    <name evidence="3" type="primary">treY</name>
    <name evidence="3" type="ORF">DI536_08625</name>
</gene>
<dbReference type="GO" id="GO:0005992">
    <property type="term" value="P:trehalose biosynthetic process"/>
    <property type="evidence" value="ECO:0007669"/>
    <property type="project" value="TreeGrafter"/>
</dbReference>
<name>A0A2W5TQ61_9BACT</name>
<dbReference type="GO" id="GO:0047470">
    <property type="term" value="F:(1,4)-alpha-D-glucan 1-alpha-D-glucosylmutase activity"/>
    <property type="evidence" value="ECO:0007669"/>
    <property type="project" value="TreeGrafter"/>
</dbReference>
<evidence type="ECO:0000313" key="3">
    <source>
        <dbReference type="EMBL" id="PZR15503.1"/>
    </source>
</evidence>
<protein>
    <submittedName>
        <fullName evidence="3">Malto-oligosyltrehalose synthase</fullName>
    </submittedName>
</protein>
<dbReference type="SMART" id="SM00642">
    <property type="entry name" value="Aamy"/>
    <property type="match status" value="1"/>
</dbReference>
<reference evidence="3 4" key="1">
    <citation type="submission" date="2017-08" db="EMBL/GenBank/DDBJ databases">
        <title>Infants hospitalized years apart are colonized by the same room-sourced microbial strains.</title>
        <authorList>
            <person name="Brooks B."/>
            <person name="Olm M.R."/>
            <person name="Firek B.A."/>
            <person name="Baker R."/>
            <person name="Thomas B.C."/>
            <person name="Morowitz M.J."/>
            <person name="Banfield J.F."/>
        </authorList>
    </citation>
    <scope>NUCLEOTIDE SEQUENCE [LARGE SCALE GENOMIC DNA]</scope>
    <source>
        <strain evidence="3">S2_003_000_R2_14</strain>
    </source>
</reference>
<dbReference type="CDD" id="cd11336">
    <property type="entry name" value="AmyAc_MTSase"/>
    <property type="match status" value="1"/>
</dbReference>